<dbReference type="RefSeq" id="WP_378222078.1">
    <property type="nucleotide sequence ID" value="NZ_JBHRTK010000015.1"/>
</dbReference>
<dbReference type="InterPro" id="IPR006156">
    <property type="entry name" value="Dihydroneopterin_aldolase"/>
</dbReference>
<dbReference type="Proteomes" id="UP001595583">
    <property type="component" value="Unassembled WGS sequence"/>
</dbReference>
<dbReference type="Gene3D" id="3.30.1130.10">
    <property type="match status" value="1"/>
</dbReference>
<evidence type="ECO:0000313" key="9">
    <source>
        <dbReference type="EMBL" id="MFC3207687.1"/>
    </source>
</evidence>
<reference evidence="10" key="1">
    <citation type="journal article" date="2019" name="Int. J. Syst. Evol. Microbiol.">
        <title>The Global Catalogue of Microorganisms (GCM) 10K type strain sequencing project: providing services to taxonomists for standard genome sequencing and annotation.</title>
        <authorList>
            <consortium name="The Broad Institute Genomics Platform"/>
            <consortium name="The Broad Institute Genome Sequencing Center for Infectious Disease"/>
            <person name="Wu L."/>
            <person name="Ma J."/>
        </authorList>
    </citation>
    <scope>NUCLEOTIDE SEQUENCE [LARGE SCALE GENOMIC DNA]</scope>
    <source>
        <strain evidence="10">KCTC 52165</strain>
    </source>
</reference>
<evidence type="ECO:0000313" key="10">
    <source>
        <dbReference type="Proteomes" id="UP001595583"/>
    </source>
</evidence>
<protein>
    <recommendedName>
        <fullName evidence="4">dihydroneopterin aldolase</fullName>
        <ecNumber evidence="4">4.1.2.25</ecNumber>
    </recommendedName>
    <alternativeName>
        <fullName evidence="7">7,8-dihydroneopterin aldolase</fullName>
    </alternativeName>
</protein>
<evidence type="ECO:0000256" key="2">
    <source>
        <dbReference type="ARBA" id="ARBA00005013"/>
    </source>
</evidence>
<comment type="caution">
    <text evidence="9">The sequence shown here is derived from an EMBL/GenBank/DDBJ whole genome shotgun (WGS) entry which is preliminary data.</text>
</comment>
<evidence type="ECO:0000259" key="8">
    <source>
        <dbReference type="SMART" id="SM00905"/>
    </source>
</evidence>
<proteinExistence type="inferred from homology"/>
<comment type="catalytic activity">
    <reaction evidence="1">
        <text>7,8-dihydroneopterin = 6-hydroxymethyl-7,8-dihydropterin + glycolaldehyde</text>
        <dbReference type="Rhea" id="RHEA:10540"/>
        <dbReference type="ChEBI" id="CHEBI:17001"/>
        <dbReference type="ChEBI" id="CHEBI:17071"/>
        <dbReference type="ChEBI" id="CHEBI:44841"/>
        <dbReference type="EC" id="4.1.2.25"/>
    </reaction>
</comment>
<dbReference type="SUPFAM" id="SSF55620">
    <property type="entry name" value="Tetrahydrobiopterin biosynthesis enzymes-like"/>
    <property type="match status" value="1"/>
</dbReference>
<gene>
    <name evidence="9" type="ORF">ACFOHJ_15785</name>
</gene>
<evidence type="ECO:0000256" key="4">
    <source>
        <dbReference type="ARBA" id="ARBA00013043"/>
    </source>
</evidence>
<dbReference type="InterPro" id="IPR006157">
    <property type="entry name" value="FolB_dom"/>
</dbReference>
<evidence type="ECO:0000256" key="5">
    <source>
        <dbReference type="ARBA" id="ARBA00022909"/>
    </source>
</evidence>
<dbReference type="InterPro" id="IPR043133">
    <property type="entry name" value="GTP-CH-I_C/QueF"/>
</dbReference>
<comment type="similarity">
    <text evidence="3">Belongs to the DHNA family.</text>
</comment>
<dbReference type="NCBIfam" id="TIGR00526">
    <property type="entry name" value="folB_dom"/>
    <property type="match status" value="1"/>
</dbReference>
<dbReference type="Pfam" id="PF02152">
    <property type="entry name" value="FolB"/>
    <property type="match status" value="1"/>
</dbReference>
<evidence type="ECO:0000256" key="6">
    <source>
        <dbReference type="ARBA" id="ARBA00023239"/>
    </source>
</evidence>
<name>A0ABV7KJM0_9HYPH</name>
<dbReference type="PANTHER" id="PTHR42844">
    <property type="entry name" value="DIHYDRONEOPTERIN ALDOLASE 1-RELATED"/>
    <property type="match status" value="1"/>
</dbReference>
<dbReference type="EC" id="4.1.2.25" evidence="4"/>
<accession>A0ABV7KJM0</accession>
<dbReference type="EMBL" id="JBHRTK010000015">
    <property type="protein sequence ID" value="MFC3207687.1"/>
    <property type="molecule type" value="Genomic_DNA"/>
</dbReference>
<evidence type="ECO:0000256" key="7">
    <source>
        <dbReference type="ARBA" id="ARBA00032903"/>
    </source>
</evidence>
<evidence type="ECO:0000256" key="1">
    <source>
        <dbReference type="ARBA" id="ARBA00001353"/>
    </source>
</evidence>
<keyword evidence="5" id="KW-0289">Folate biosynthesis</keyword>
<dbReference type="SMART" id="SM00905">
    <property type="entry name" value="FolB"/>
    <property type="match status" value="1"/>
</dbReference>
<organism evidence="9 10">
    <name type="scientific">Aquamicrobium soli</name>
    <dbReference type="NCBI Taxonomy" id="1811518"/>
    <lineage>
        <taxon>Bacteria</taxon>
        <taxon>Pseudomonadati</taxon>
        <taxon>Pseudomonadota</taxon>
        <taxon>Alphaproteobacteria</taxon>
        <taxon>Hyphomicrobiales</taxon>
        <taxon>Phyllobacteriaceae</taxon>
        <taxon>Aquamicrobium</taxon>
    </lineage>
</organism>
<keyword evidence="10" id="KW-1185">Reference proteome</keyword>
<sequence>MKITQRTVIVRDLELTISIGVHDHEKKAPQRLIVSVEATLEGEGEAADAIAATLDYDKICDFIRAIGREDHIELQETVARRILAFVLAMPGVDSALVETRKPDIFKDCAFVGTRFFGTKG</sequence>
<dbReference type="PANTHER" id="PTHR42844:SF1">
    <property type="entry name" value="DIHYDRONEOPTERIN ALDOLASE 1-RELATED"/>
    <property type="match status" value="1"/>
</dbReference>
<evidence type="ECO:0000256" key="3">
    <source>
        <dbReference type="ARBA" id="ARBA00005708"/>
    </source>
</evidence>
<feature type="domain" description="Dihydroneopterin aldolase/epimerase" evidence="8">
    <location>
        <begin position="8"/>
        <end position="114"/>
    </location>
</feature>
<keyword evidence="6" id="KW-0456">Lyase</keyword>
<comment type="pathway">
    <text evidence="2">Cofactor biosynthesis; tetrahydrofolate biosynthesis; 2-amino-4-hydroxy-6-hydroxymethyl-7,8-dihydropteridine diphosphate from 7,8-dihydroneopterin triphosphate: step 3/4.</text>
</comment>